<dbReference type="EMBL" id="MT144595">
    <property type="protein sequence ID" value="QJH94066.1"/>
    <property type="molecule type" value="Genomic_DNA"/>
</dbReference>
<proteinExistence type="predicted"/>
<dbReference type="EMBL" id="MT144000">
    <property type="protein sequence ID" value="QJA45952.1"/>
    <property type="molecule type" value="Genomic_DNA"/>
</dbReference>
<name>A0A6H1ZER3_9ZZZZ</name>
<sequence>MDKLSASEALFGFCAWLTCRPEPTVMSSSDDAAPIVELIRLFCDTNKLAEPKEGWEKNLIHPD</sequence>
<dbReference type="AlphaFoldDB" id="A0A6H1ZER3"/>
<protein>
    <submittedName>
        <fullName evidence="1">Uncharacterized protein</fullName>
    </submittedName>
</protein>
<accession>A0A6H1ZER3</accession>
<evidence type="ECO:0000313" key="1">
    <source>
        <dbReference type="EMBL" id="QJA45952.1"/>
    </source>
</evidence>
<organism evidence="1">
    <name type="scientific">viral metagenome</name>
    <dbReference type="NCBI Taxonomy" id="1070528"/>
    <lineage>
        <taxon>unclassified sequences</taxon>
        <taxon>metagenomes</taxon>
        <taxon>organismal metagenomes</taxon>
    </lineage>
</organism>
<reference evidence="1" key="1">
    <citation type="submission" date="2020-03" db="EMBL/GenBank/DDBJ databases">
        <title>The deep terrestrial virosphere.</title>
        <authorList>
            <person name="Holmfeldt K."/>
            <person name="Nilsson E."/>
            <person name="Simone D."/>
            <person name="Lopez-Fernandez M."/>
            <person name="Wu X."/>
            <person name="de Brujin I."/>
            <person name="Lundin D."/>
            <person name="Andersson A."/>
            <person name="Bertilsson S."/>
            <person name="Dopson M."/>
        </authorList>
    </citation>
    <scope>NUCLEOTIDE SEQUENCE</scope>
    <source>
        <strain evidence="1">TM448A00289</strain>
        <strain evidence="2">TM448B00173</strain>
    </source>
</reference>
<gene>
    <name evidence="1" type="ORF">TM448A00289_0019</name>
    <name evidence="2" type="ORF">TM448B00173_0036</name>
</gene>
<evidence type="ECO:0000313" key="2">
    <source>
        <dbReference type="EMBL" id="QJH94066.1"/>
    </source>
</evidence>